<evidence type="ECO:0000313" key="2">
    <source>
        <dbReference type="Proteomes" id="UP000524321"/>
    </source>
</evidence>
<name>A0A7Y6PEK1_PHOVU</name>
<dbReference type="RefSeq" id="WP_258996532.1">
    <property type="nucleotide sequence ID" value="NZ_JANUKW010000004.1"/>
</dbReference>
<reference evidence="1 2" key="2">
    <citation type="submission" date="2020-07" db="EMBL/GenBank/DDBJ databases">
        <title>Bacterial metabolism rescues the inhibition of intestinal drug absorption by food and drug additives.</title>
        <authorList>
            <person name="Zou L."/>
            <person name="Spanogiannopoulos P."/>
            <person name="Chien H.-C."/>
            <person name="Pieper L.M."/>
            <person name="Cai W."/>
            <person name="Khuri N."/>
            <person name="Pottel J."/>
            <person name="Vora B."/>
            <person name="Ni Z."/>
            <person name="Tsakalozou E."/>
            <person name="Zhang W."/>
            <person name="Shoichet B.K."/>
            <person name="Giacomini K.M."/>
            <person name="Turnbaugh P.J."/>
        </authorList>
    </citation>
    <scope>NUCLEOTIDE SEQUENCE [LARGE SCALE GENOMIC DNA]</scope>
    <source>
        <strain evidence="1 2">B33</strain>
    </source>
</reference>
<dbReference type="Proteomes" id="UP000524321">
    <property type="component" value="Unassembled WGS sequence"/>
</dbReference>
<gene>
    <name evidence="1" type="ORF">HUV05_12825</name>
</gene>
<accession>A0A7Y6PEK1</accession>
<dbReference type="EMBL" id="JABWDJ010000049">
    <property type="protein sequence ID" value="NVB74394.1"/>
    <property type="molecule type" value="Genomic_DNA"/>
</dbReference>
<dbReference type="AlphaFoldDB" id="A0A7Y6PEK1"/>
<reference evidence="1 2" key="1">
    <citation type="submission" date="2020-04" db="EMBL/GenBank/DDBJ databases">
        <authorList>
            <person name="Pieper L."/>
        </authorList>
    </citation>
    <scope>NUCLEOTIDE SEQUENCE [LARGE SCALE GENOMIC DNA]</scope>
    <source>
        <strain evidence="1 2">B33</strain>
    </source>
</reference>
<organism evidence="1 2">
    <name type="scientific">Phocaeicola vulgatus</name>
    <name type="common">Bacteroides vulgatus</name>
    <dbReference type="NCBI Taxonomy" id="821"/>
    <lineage>
        <taxon>Bacteria</taxon>
        <taxon>Pseudomonadati</taxon>
        <taxon>Bacteroidota</taxon>
        <taxon>Bacteroidia</taxon>
        <taxon>Bacteroidales</taxon>
        <taxon>Bacteroidaceae</taxon>
        <taxon>Phocaeicola</taxon>
    </lineage>
</organism>
<comment type="caution">
    <text evidence="1">The sequence shown here is derived from an EMBL/GenBank/DDBJ whole genome shotgun (WGS) entry which is preliminary data.</text>
</comment>
<protein>
    <submittedName>
        <fullName evidence="1">Uncharacterized protein</fullName>
    </submittedName>
</protein>
<proteinExistence type="predicted"/>
<evidence type="ECO:0000313" key="1">
    <source>
        <dbReference type="EMBL" id="NVB74394.1"/>
    </source>
</evidence>
<sequence>MMKKENYTCMLNTAYQTTDMKRVYFHPTGKEIISEPRQKDCVQQFLKHPELQIKQGYA</sequence>